<evidence type="ECO:0000313" key="1">
    <source>
        <dbReference type="EMBL" id="KAJ1129574.1"/>
    </source>
</evidence>
<organism evidence="1 2">
    <name type="scientific">Pleurodeles waltl</name>
    <name type="common">Iberian ribbed newt</name>
    <dbReference type="NCBI Taxonomy" id="8319"/>
    <lineage>
        <taxon>Eukaryota</taxon>
        <taxon>Metazoa</taxon>
        <taxon>Chordata</taxon>
        <taxon>Craniata</taxon>
        <taxon>Vertebrata</taxon>
        <taxon>Euteleostomi</taxon>
        <taxon>Amphibia</taxon>
        <taxon>Batrachia</taxon>
        <taxon>Caudata</taxon>
        <taxon>Salamandroidea</taxon>
        <taxon>Salamandridae</taxon>
        <taxon>Pleurodelinae</taxon>
        <taxon>Pleurodeles</taxon>
    </lineage>
</organism>
<comment type="caution">
    <text evidence="1">The sequence shown here is derived from an EMBL/GenBank/DDBJ whole genome shotgun (WGS) entry which is preliminary data.</text>
</comment>
<dbReference type="InterPro" id="IPR004244">
    <property type="entry name" value="Transposase_22"/>
</dbReference>
<gene>
    <name evidence="1" type="ORF">NDU88_007941</name>
</gene>
<accession>A0AAV7PRP9</accession>
<dbReference type="Gene3D" id="3.30.70.1820">
    <property type="entry name" value="L1 transposable element, RRM domain"/>
    <property type="match status" value="1"/>
</dbReference>
<protein>
    <submittedName>
        <fullName evidence="1">Uncharacterized protein</fullName>
    </submittedName>
</protein>
<dbReference type="PANTHER" id="PTHR11505">
    <property type="entry name" value="L1 TRANSPOSABLE ELEMENT-RELATED"/>
    <property type="match status" value="1"/>
</dbReference>
<evidence type="ECO:0000313" key="2">
    <source>
        <dbReference type="Proteomes" id="UP001066276"/>
    </source>
</evidence>
<dbReference type="AlphaFoldDB" id="A0AAV7PRP9"/>
<sequence length="249" mass="27909">MTLPSSAAQLADSHPAKATDRILQEITAVGWCLEAMDLKISDLCATSTSIRADMAHFQVAVMELDHHLTIVEDHIADMPSRDVEIRSLQTKITDLEDRSRRDKVRFFGIPEHKKGSDVKAYLKNFLPELTGLDFSPPLEFQRAHKIGPLHKAPPGRPCPIIACFLRHEQARQVVSAGRSQGPCSLEGHEIWVAADYSRLTNKKRKAFLALQPQLRQLDINFGLFKPTCMGITLDESEAIVFCAFVRIKI</sequence>
<reference evidence="1" key="1">
    <citation type="journal article" date="2022" name="bioRxiv">
        <title>Sequencing and chromosome-scale assembly of the giantPleurodeles waltlgenome.</title>
        <authorList>
            <person name="Brown T."/>
            <person name="Elewa A."/>
            <person name="Iarovenko S."/>
            <person name="Subramanian E."/>
            <person name="Araus A.J."/>
            <person name="Petzold A."/>
            <person name="Susuki M."/>
            <person name="Suzuki K.-i.T."/>
            <person name="Hayashi T."/>
            <person name="Toyoda A."/>
            <person name="Oliveira C."/>
            <person name="Osipova E."/>
            <person name="Leigh N.D."/>
            <person name="Simon A."/>
            <person name="Yun M.H."/>
        </authorList>
    </citation>
    <scope>NUCLEOTIDE SEQUENCE</scope>
    <source>
        <strain evidence="1">20211129_DDA</strain>
        <tissue evidence="1">Liver</tissue>
    </source>
</reference>
<dbReference type="EMBL" id="JANPWB010000011">
    <property type="protein sequence ID" value="KAJ1129574.1"/>
    <property type="molecule type" value="Genomic_DNA"/>
</dbReference>
<keyword evidence="2" id="KW-1185">Reference proteome</keyword>
<dbReference type="Proteomes" id="UP001066276">
    <property type="component" value="Chromosome 7"/>
</dbReference>
<proteinExistence type="predicted"/>
<name>A0AAV7PRP9_PLEWA</name>